<keyword evidence="18" id="KW-1185">Reference proteome</keyword>
<dbReference type="EMBL" id="JAVHNR010000004">
    <property type="protein sequence ID" value="KAK6344762.1"/>
    <property type="molecule type" value="Genomic_DNA"/>
</dbReference>
<keyword evidence="9" id="KW-0378">Hydrolase</keyword>
<dbReference type="NCBIfam" id="TIGR00606">
    <property type="entry name" value="rad50"/>
    <property type="match status" value="1"/>
</dbReference>
<keyword evidence="8" id="KW-0227">DNA damage</keyword>
<keyword evidence="12" id="KW-0234">DNA repair</keyword>
<evidence type="ECO:0000256" key="14">
    <source>
        <dbReference type="ARBA" id="ARBA00049360"/>
    </source>
</evidence>
<dbReference type="FunFam" id="3.40.50.300:FF:001195">
    <property type="entry name" value="DNA repair protein rad50"/>
    <property type="match status" value="1"/>
</dbReference>
<keyword evidence="13" id="KW-0539">Nucleus</keyword>
<keyword evidence="7" id="KW-0479">Metal-binding</keyword>
<comment type="caution">
    <text evidence="17">The sequence shown here is derived from an EMBL/GenBank/DDBJ whole genome shotgun (WGS) entry which is preliminary data.</text>
</comment>
<evidence type="ECO:0000256" key="13">
    <source>
        <dbReference type="ARBA" id="ARBA00023242"/>
    </source>
</evidence>
<reference evidence="17 18" key="1">
    <citation type="submission" date="2019-10" db="EMBL/GenBank/DDBJ databases">
        <authorList>
            <person name="Palmer J.M."/>
        </authorList>
    </citation>
    <scope>NUCLEOTIDE SEQUENCE [LARGE SCALE GENOMIC DNA]</scope>
    <source>
        <strain evidence="17 18">TWF718</strain>
    </source>
</reference>
<evidence type="ECO:0000256" key="3">
    <source>
        <dbReference type="ARBA" id="ARBA00004286"/>
    </source>
</evidence>
<protein>
    <recommendedName>
        <fullName evidence="5">DNA repair protein RAD50</fullName>
    </recommendedName>
</protein>
<feature type="coiled-coil region" evidence="15">
    <location>
        <begin position="778"/>
        <end position="838"/>
    </location>
</feature>
<evidence type="ECO:0000256" key="8">
    <source>
        <dbReference type="ARBA" id="ARBA00022763"/>
    </source>
</evidence>
<evidence type="ECO:0000256" key="12">
    <source>
        <dbReference type="ARBA" id="ARBA00023204"/>
    </source>
</evidence>
<dbReference type="Pfam" id="PF13476">
    <property type="entry name" value="AAA_23"/>
    <property type="match status" value="1"/>
</dbReference>
<evidence type="ECO:0000256" key="1">
    <source>
        <dbReference type="ARBA" id="ARBA00001947"/>
    </source>
</evidence>
<sequence length="1382" mass="159741">MSWPSRGKLLSRMSSRHPNPTHSYLLITSPSHSRHPLRCWKIYYYIAVTKYRHLSHNVYVEYTKPRASGCNILTPIPAKIDKLAILGIRSFDNTRQETIAFHTPLTLIVGYNGSGKTTIIECLKYATTGDLPPNSKNGAFIHDPKICGEKEVMAQVKLSFINTNGARMVCTRSLQLSVKKTTRSQKTLDGQLLMIKDNQRSTVSTKCVELDTMLPNFLGVSRSILDNVIFCHQEESMWPLSEASVLKKKFDEIFEAQKYTKAIDNIKALRKKQAEEIKRLNLLQDRFKVDKERAERAEKKTKQISSEIESLREQREELSREISKIREEIEVLWQTTASFEQDIAVLTTKRNDRLRISELIDDLQDDIELLPDSDEALEDRLANFKDEMDKFEDKIADKEHHKIEIKEEQGRLRVKLNKKADQRGTLQARKEHYEDQLRNRESMIKEASALHEIRGFGAGDLDDRQAADFMRKLEQLTREQSGNYERAKREGKEEQLQASNALNNLNQKLLSLEQTKRFATVEIDRLTSELRNLQKGLDRLQVDEGRITRLEIEVSDGNNKVSEMNTLYQNQQWDKQIQTKDSEIREVEASIARETRELTKGTAEADSKAKLSIFQKEVETKTTAKEALILTNTDKFDRLISKWSIDTLDDDYHETLEQLEEEVSKAEKLLTASNAELTQAESQLKTQRDLLRQKTQELDRASGLVARAMDRPSFTDCGDYPAYIKTKEEDLENAQRDRATVEQTRNFYEKALRMARERQCCRMCRRGYADEEGLGEFISRLEKDIEKQKVDLIDSEIENYTAELRVLNDVRLEYDIAVRLKDNDIPLLKNELARLEKKHEGFLSNYEARKKEVEVKKAGRSDVLSLRNSVTDIQNYAKDIRENQLQITSLTKRLEAMGSSRSVADIQKALQSLNSQAGELKLKRDALWSDKEAARTELAVAERQVQEVTNQLISARHELEKKQTQARRLADCKEQIGQREGQIRDVEEESRGIQPQIIKAKAREAEVRAKWEDNEQALKRVADKSSDTMRGLLAIQRNITQYESGDTVETLENLVREGRELEGRISGMEEQLLVVEKELVDLRAQRGQADGFKRSITDNIRLRKNKRELGELEGEIKVLEAKNAEQQKDRFKMDVEKLQRRHDGLVMDRTGKGATIKSLDTQLTEILKEYEIDFKDAKKNFHEGQIRLQTTTVANEDLGTYQMALDKAVMKYHSLKMEEVNRIIDDLWKKTYKGTDVDTILIRSEQENAKGNRLYNYRVCMLKQDAELDMRGRCSAGQKVLASIIIRLALAECFGTNCGLIALDEPTTNLDRDNSRALAQSLHDIINYRQAQKNFQLIVITHDEDFLRDMKCNQFTEYYYRVSRNERQKSQIHRQSIAEVDK</sequence>
<dbReference type="FunFam" id="3.40.50.300:FF:000947">
    <property type="entry name" value="DNA repair protein RAD50"/>
    <property type="match status" value="1"/>
</dbReference>
<dbReference type="GO" id="GO:0007004">
    <property type="term" value="P:telomere maintenance via telomerase"/>
    <property type="evidence" value="ECO:0007669"/>
    <property type="project" value="TreeGrafter"/>
</dbReference>
<dbReference type="GO" id="GO:0016887">
    <property type="term" value="F:ATP hydrolysis activity"/>
    <property type="evidence" value="ECO:0007669"/>
    <property type="project" value="InterPro"/>
</dbReference>
<dbReference type="InterPro" id="IPR027417">
    <property type="entry name" value="P-loop_NTPase"/>
</dbReference>
<keyword evidence="10" id="KW-0862">Zinc</keyword>
<dbReference type="Gene3D" id="1.10.287.1490">
    <property type="match status" value="1"/>
</dbReference>
<dbReference type="InterPro" id="IPR004584">
    <property type="entry name" value="Rad50_eukaryotes"/>
</dbReference>
<comment type="subcellular location">
    <subcellularLocation>
        <location evidence="3">Chromosome</location>
    </subcellularLocation>
    <subcellularLocation>
        <location evidence="2">Nucleus</location>
    </subcellularLocation>
</comment>
<evidence type="ECO:0000259" key="16">
    <source>
        <dbReference type="Pfam" id="PF13476"/>
    </source>
</evidence>
<evidence type="ECO:0000256" key="7">
    <source>
        <dbReference type="ARBA" id="ARBA00022723"/>
    </source>
</evidence>
<dbReference type="GO" id="GO:0000794">
    <property type="term" value="C:condensed nuclear chromosome"/>
    <property type="evidence" value="ECO:0007669"/>
    <property type="project" value="TreeGrafter"/>
</dbReference>
<evidence type="ECO:0000256" key="11">
    <source>
        <dbReference type="ARBA" id="ARBA00023054"/>
    </source>
</evidence>
<evidence type="ECO:0000256" key="5">
    <source>
        <dbReference type="ARBA" id="ARBA00017893"/>
    </source>
</evidence>
<dbReference type="GO" id="GO:0000722">
    <property type="term" value="P:telomere maintenance via recombination"/>
    <property type="evidence" value="ECO:0007669"/>
    <property type="project" value="TreeGrafter"/>
</dbReference>
<feature type="coiled-coil region" evidence="15">
    <location>
        <begin position="374"/>
        <end position="543"/>
    </location>
</feature>
<evidence type="ECO:0000256" key="6">
    <source>
        <dbReference type="ARBA" id="ARBA00022454"/>
    </source>
</evidence>
<comment type="similarity">
    <text evidence="4">Belongs to the SMC family. RAD50 subfamily.</text>
</comment>
<proteinExistence type="inferred from homology"/>
<dbReference type="GO" id="GO:0051880">
    <property type="term" value="F:G-quadruplex DNA binding"/>
    <property type="evidence" value="ECO:0007669"/>
    <property type="project" value="TreeGrafter"/>
</dbReference>
<dbReference type="Gene3D" id="3.40.50.300">
    <property type="entry name" value="P-loop containing nucleotide triphosphate hydrolases"/>
    <property type="match status" value="2"/>
</dbReference>
<evidence type="ECO:0000256" key="4">
    <source>
        <dbReference type="ARBA" id="ARBA00009439"/>
    </source>
</evidence>
<organism evidence="17 18">
    <name type="scientific">Orbilia javanica</name>
    <dbReference type="NCBI Taxonomy" id="47235"/>
    <lineage>
        <taxon>Eukaryota</taxon>
        <taxon>Fungi</taxon>
        <taxon>Dikarya</taxon>
        <taxon>Ascomycota</taxon>
        <taxon>Pezizomycotina</taxon>
        <taxon>Orbiliomycetes</taxon>
        <taxon>Orbiliales</taxon>
        <taxon>Orbiliaceae</taxon>
        <taxon>Orbilia</taxon>
    </lineage>
</organism>
<feature type="coiled-coil region" evidence="15">
    <location>
        <begin position="1051"/>
        <end position="1141"/>
    </location>
</feature>
<feature type="domain" description="Rad50/SbcC-type AAA" evidence="16">
    <location>
        <begin position="82"/>
        <end position="330"/>
    </location>
</feature>
<feature type="coiled-coil region" evidence="15">
    <location>
        <begin position="724"/>
        <end position="751"/>
    </location>
</feature>
<feature type="coiled-coil region" evidence="15">
    <location>
        <begin position="903"/>
        <end position="989"/>
    </location>
</feature>
<dbReference type="GO" id="GO:0030870">
    <property type="term" value="C:Mre11 complex"/>
    <property type="evidence" value="ECO:0007669"/>
    <property type="project" value="InterPro"/>
</dbReference>
<dbReference type="PANTHER" id="PTHR18867:SF12">
    <property type="entry name" value="DNA REPAIR PROTEIN RAD50"/>
    <property type="match status" value="1"/>
</dbReference>
<dbReference type="Proteomes" id="UP001313282">
    <property type="component" value="Unassembled WGS sequence"/>
</dbReference>
<dbReference type="GO" id="GO:0006302">
    <property type="term" value="P:double-strand break repair"/>
    <property type="evidence" value="ECO:0007669"/>
    <property type="project" value="InterPro"/>
</dbReference>
<dbReference type="SUPFAM" id="SSF52540">
    <property type="entry name" value="P-loop containing nucleoside triphosphate hydrolases"/>
    <property type="match status" value="1"/>
</dbReference>
<dbReference type="InterPro" id="IPR038729">
    <property type="entry name" value="Rad50/SbcC_AAA"/>
</dbReference>
<feature type="coiled-coil region" evidence="15">
    <location>
        <begin position="649"/>
        <end position="697"/>
    </location>
</feature>
<evidence type="ECO:0000256" key="9">
    <source>
        <dbReference type="ARBA" id="ARBA00022801"/>
    </source>
</evidence>
<comment type="cofactor">
    <cofactor evidence="1">
        <name>Zn(2+)</name>
        <dbReference type="ChEBI" id="CHEBI:29105"/>
    </cofactor>
</comment>
<dbReference type="GO" id="GO:0043047">
    <property type="term" value="F:single-stranded telomeric DNA binding"/>
    <property type="evidence" value="ECO:0007669"/>
    <property type="project" value="TreeGrafter"/>
</dbReference>
<dbReference type="PANTHER" id="PTHR18867">
    <property type="entry name" value="RAD50"/>
    <property type="match status" value="1"/>
</dbReference>
<accession>A0AAN8MYV4</accession>
<keyword evidence="11 15" id="KW-0175">Coiled coil</keyword>
<evidence type="ECO:0000256" key="10">
    <source>
        <dbReference type="ARBA" id="ARBA00022833"/>
    </source>
</evidence>
<evidence type="ECO:0000256" key="2">
    <source>
        <dbReference type="ARBA" id="ARBA00004123"/>
    </source>
</evidence>
<evidence type="ECO:0000313" key="17">
    <source>
        <dbReference type="EMBL" id="KAK6344762.1"/>
    </source>
</evidence>
<dbReference type="GO" id="GO:0046872">
    <property type="term" value="F:metal ion binding"/>
    <property type="evidence" value="ECO:0007669"/>
    <property type="project" value="UniProtKB-KW"/>
</dbReference>
<dbReference type="GO" id="GO:0070192">
    <property type="term" value="P:chromosome organization involved in meiotic cell cycle"/>
    <property type="evidence" value="ECO:0007669"/>
    <property type="project" value="TreeGrafter"/>
</dbReference>
<gene>
    <name evidence="17" type="primary">RAD50</name>
    <name evidence="17" type="ORF">TWF718_006719</name>
</gene>
<name>A0AAN8MYV4_9PEZI</name>
<comment type="catalytic activity">
    <reaction evidence="14">
        <text>ATP + H2O = ADP + phosphate + H(+)</text>
        <dbReference type="Rhea" id="RHEA:13065"/>
        <dbReference type="ChEBI" id="CHEBI:15377"/>
        <dbReference type="ChEBI" id="CHEBI:15378"/>
        <dbReference type="ChEBI" id="CHEBI:30616"/>
        <dbReference type="ChEBI" id="CHEBI:43474"/>
        <dbReference type="ChEBI" id="CHEBI:456216"/>
    </reaction>
</comment>
<feature type="coiled-coil region" evidence="15">
    <location>
        <begin position="256"/>
        <end position="328"/>
    </location>
</feature>
<keyword evidence="6" id="KW-0158">Chromosome</keyword>
<evidence type="ECO:0000256" key="15">
    <source>
        <dbReference type="SAM" id="Coils"/>
    </source>
</evidence>
<dbReference type="GO" id="GO:0003691">
    <property type="term" value="F:double-stranded telomeric DNA binding"/>
    <property type="evidence" value="ECO:0007669"/>
    <property type="project" value="TreeGrafter"/>
</dbReference>
<evidence type="ECO:0000313" key="18">
    <source>
        <dbReference type="Proteomes" id="UP001313282"/>
    </source>
</evidence>